<reference evidence="3 4" key="1">
    <citation type="submission" date="2020-08" db="EMBL/GenBank/DDBJ databases">
        <title>Genomic Encyclopedia of Type Strains, Phase IV (KMG-IV): sequencing the most valuable type-strain genomes for metagenomic binning, comparative biology and taxonomic classification.</title>
        <authorList>
            <person name="Goeker M."/>
        </authorList>
    </citation>
    <scope>NUCLEOTIDE SEQUENCE [LARGE SCALE GENOMIC DNA]</scope>
    <source>
        <strain evidence="3 4">DSM 100039</strain>
    </source>
</reference>
<evidence type="ECO:0000256" key="1">
    <source>
        <dbReference type="SAM" id="MobiDB-lite"/>
    </source>
</evidence>
<dbReference type="RefSeq" id="WP_184871011.1">
    <property type="nucleotide sequence ID" value="NZ_JACHEF010000001.1"/>
</dbReference>
<evidence type="ECO:0000313" key="3">
    <source>
        <dbReference type="EMBL" id="MBB6407848.1"/>
    </source>
</evidence>
<comment type="caution">
    <text evidence="3">The sequence shown here is derived from an EMBL/GenBank/DDBJ whole genome shotgun (WGS) entry which is preliminary data.</text>
</comment>
<dbReference type="EMBL" id="JACHEF010000001">
    <property type="protein sequence ID" value="MBB6407848.1"/>
    <property type="molecule type" value="Genomic_DNA"/>
</dbReference>
<keyword evidence="4" id="KW-1185">Reference proteome</keyword>
<dbReference type="AlphaFoldDB" id="A0A841P4Q3"/>
<gene>
    <name evidence="3" type="ORF">HNQ71_000492</name>
</gene>
<sequence>MEHDLAKEPATEAAPTGRGRSRTTKAFWRRIREPLAQSRFVKNAIASLFAQFVRLVRLTNRVAEGSARFSSSAYAEFEPGIIALWHGQHLLTPAYYPKRKPLVAMVSRSADAELNALMLGKFGIEAVRGSGGRENARHLDKGGAKALIALKKSLAAGKNVAMIADIPHGTPRDAGLGIVLLARLSGRPLLPVAITTSRRKVLEKSWDKTTINLPFGRSSIVIGAPIFVPTGADEAEMERKRQEITVALNAATAEAYRLVDGPR</sequence>
<evidence type="ECO:0000313" key="4">
    <source>
        <dbReference type="Proteomes" id="UP000556329"/>
    </source>
</evidence>
<evidence type="ECO:0000259" key="2">
    <source>
        <dbReference type="Pfam" id="PF04028"/>
    </source>
</evidence>
<dbReference type="Pfam" id="PF04028">
    <property type="entry name" value="DUF374"/>
    <property type="match status" value="1"/>
</dbReference>
<feature type="compositionally biased region" description="Basic and acidic residues" evidence="1">
    <location>
        <begin position="1"/>
        <end position="10"/>
    </location>
</feature>
<dbReference type="CDD" id="cd07983">
    <property type="entry name" value="LPLAT_DUF374-like"/>
    <property type="match status" value="1"/>
</dbReference>
<protein>
    <recommendedName>
        <fullName evidence="2">DUF374 domain-containing protein</fullName>
    </recommendedName>
</protein>
<dbReference type="InterPro" id="IPR007172">
    <property type="entry name" value="DUF374"/>
</dbReference>
<name>A0A841P4Q3_9HYPH</name>
<feature type="region of interest" description="Disordered" evidence="1">
    <location>
        <begin position="1"/>
        <end position="23"/>
    </location>
</feature>
<feature type="domain" description="DUF374" evidence="2">
    <location>
        <begin position="95"/>
        <end position="169"/>
    </location>
</feature>
<accession>A0A841P4Q3</accession>
<organism evidence="3 4">
    <name type="scientific">Mesorhizobium sangaii</name>
    <dbReference type="NCBI Taxonomy" id="505389"/>
    <lineage>
        <taxon>Bacteria</taxon>
        <taxon>Pseudomonadati</taxon>
        <taxon>Pseudomonadota</taxon>
        <taxon>Alphaproteobacteria</taxon>
        <taxon>Hyphomicrobiales</taxon>
        <taxon>Phyllobacteriaceae</taxon>
        <taxon>Mesorhizobium</taxon>
    </lineage>
</organism>
<dbReference type="Proteomes" id="UP000556329">
    <property type="component" value="Unassembled WGS sequence"/>
</dbReference>
<proteinExistence type="predicted"/>